<evidence type="ECO:0000256" key="3">
    <source>
        <dbReference type="ARBA" id="ARBA00005582"/>
    </source>
</evidence>
<feature type="domain" description="Nudix hydrolase" evidence="8">
    <location>
        <begin position="7"/>
        <end position="242"/>
    </location>
</feature>
<dbReference type="SUPFAM" id="SSF55811">
    <property type="entry name" value="Nudix"/>
    <property type="match status" value="1"/>
</dbReference>
<dbReference type="Proteomes" id="UP000695000">
    <property type="component" value="Unplaced"/>
</dbReference>
<comment type="cofactor">
    <cofactor evidence="2">
        <name>Mg(2+)</name>
        <dbReference type="ChEBI" id="CHEBI:18420"/>
    </cofactor>
</comment>
<name>A0ABM1MQV2_NICVS</name>
<reference evidence="10" key="1">
    <citation type="submission" date="2025-08" db="UniProtKB">
        <authorList>
            <consortium name="RefSeq"/>
        </authorList>
    </citation>
    <scope>IDENTIFICATION</scope>
    <source>
        <tissue evidence="10">Whole Larva</tissue>
    </source>
</reference>
<evidence type="ECO:0000256" key="1">
    <source>
        <dbReference type="ARBA" id="ARBA00001936"/>
    </source>
</evidence>
<evidence type="ECO:0000259" key="8">
    <source>
        <dbReference type="PROSITE" id="PS51462"/>
    </source>
</evidence>
<evidence type="ECO:0000256" key="6">
    <source>
        <dbReference type="ARBA" id="ARBA00022842"/>
    </source>
</evidence>
<organism evidence="9 10">
    <name type="scientific">Nicrophorus vespilloides</name>
    <name type="common">Boreal carrion beetle</name>
    <dbReference type="NCBI Taxonomy" id="110193"/>
    <lineage>
        <taxon>Eukaryota</taxon>
        <taxon>Metazoa</taxon>
        <taxon>Ecdysozoa</taxon>
        <taxon>Arthropoda</taxon>
        <taxon>Hexapoda</taxon>
        <taxon>Insecta</taxon>
        <taxon>Pterygota</taxon>
        <taxon>Neoptera</taxon>
        <taxon>Endopterygota</taxon>
        <taxon>Coleoptera</taxon>
        <taxon>Polyphaga</taxon>
        <taxon>Staphyliniformia</taxon>
        <taxon>Silphidae</taxon>
        <taxon>Nicrophorinae</taxon>
        <taxon>Nicrophorus</taxon>
    </lineage>
</organism>
<proteinExistence type="inferred from homology"/>
<sequence>MRVAFKPWRESSSLILVAKTAFAPNATDFNYKLLALKRSSTSAFMPNTYVFPGGNLSSADKSREWLELYAKFGFNSNTFDKLNHKENRTLIFKNESEDVLPKFLSLRIGAIRETFEECGILICRSYKINYKERITRWASFIDGPEIKKWQDKVHDDPQQFLELCHKFEVYPDVWALKEWSNWATPASMTKRFDTVFFLASFLQTPAVYAEKQEVQHLEWGTPKDFIMKNKKEDIMVPPPQYYELSRLNNFKDIDSLSKFANERSECGLERYFPYRINTDNGVYSILPGDDLYPAEIDPTNVDVAFMEKLPESSAQNRILHMSPYSNQILVQNHKPKYNHLVPIELIQSSKL</sequence>
<keyword evidence="5" id="KW-0378">Hydrolase</keyword>
<evidence type="ECO:0000313" key="10">
    <source>
        <dbReference type="RefSeq" id="XP_017776952.1"/>
    </source>
</evidence>
<dbReference type="InterPro" id="IPR039121">
    <property type="entry name" value="NUDT19"/>
</dbReference>
<comment type="similarity">
    <text evidence="3">Belongs to the Nudix hydrolase family.</text>
</comment>
<gene>
    <name evidence="10" type="primary">LOC108562948</name>
</gene>
<keyword evidence="6" id="KW-0460">Magnesium</keyword>
<dbReference type="CDD" id="cd18870">
    <property type="entry name" value="NUDIX_AcylCoAdiphos_Nudt19"/>
    <property type="match status" value="1"/>
</dbReference>
<comment type="cofactor">
    <cofactor evidence="1">
        <name>Mn(2+)</name>
        <dbReference type="ChEBI" id="CHEBI:29035"/>
    </cofactor>
</comment>
<dbReference type="GeneID" id="108562948"/>
<keyword evidence="9" id="KW-1185">Reference proteome</keyword>
<keyword evidence="7" id="KW-0464">Manganese</keyword>
<evidence type="ECO:0000256" key="7">
    <source>
        <dbReference type="ARBA" id="ARBA00023211"/>
    </source>
</evidence>
<dbReference type="InterPro" id="IPR000086">
    <property type="entry name" value="NUDIX_hydrolase_dom"/>
</dbReference>
<dbReference type="InterPro" id="IPR015797">
    <property type="entry name" value="NUDIX_hydrolase-like_dom_sf"/>
</dbReference>
<dbReference type="RefSeq" id="XP_017776952.1">
    <property type="nucleotide sequence ID" value="XM_017921463.1"/>
</dbReference>
<dbReference type="PANTHER" id="PTHR12318">
    <property type="entry name" value="TESTOSTERONE-REGULATED PROTEIN RP2"/>
    <property type="match status" value="1"/>
</dbReference>
<protein>
    <submittedName>
        <fullName evidence="10">Nucleoside diphosphate-linked moiety X motif 19-like</fullName>
    </submittedName>
</protein>
<dbReference type="Gene3D" id="3.90.79.10">
    <property type="entry name" value="Nucleoside Triphosphate Pyrophosphohydrolase"/>
    <property type="match status" value="1"/>
</dbReference>
<evidence type="ECO:0000256" key="2">
    <source>
        <dbReference type="ARBA" id="ARBA00001946"/>
    </source>
</evidence>
<keyword evidence="4" id="KW-0479">Metal-binding</keyword>
<evidence type="ECO:0000256" key="5">
    <source>
        <dbReference type="ARBA" id="ARBA00022801"/>
    </source>
</evidence>
<accession>A0ABM1MQV2</accession>
<evidence type="ECO:0000256" key="4">
    <source>
        <dbReference type="ARBA" id="ARBA00022723"/>
    </source>
</evidence>
<evidence type="ECO:0000313" key="9">
    <source>
        <dbReference type="Proteomes" id="UP000695000"/>
    </source>
</evidence>
<dbReference type="PANTHER" id="PTHR12318:SF0">
    <property type="entry name" value="ACYL-COENZYME A DIPHOSPHATASE NUDT19"/>
    <property type="match status" value="1"/>
</dbReference>
<dbReference type="PROSITE" id="PS51462">
    <property type="entry name" value="NUDIX"/>
    <property type="match status" value="1"/>
</dbReference>